<evidence type="ECO:0000256" key="5">
    <source>
        <dbReference type="ARBA" id="ARBA00022519"/>
    </source>
</evidence>
<keyword evidence="5" id="KW-0997">Cell inner membrane</keyword>
<dbReference type="GO" id="GO:0046872">
    <property type="term" value="F:metal ion binding"/>
    <property type="evidence" value="ECO:0007669"/>
    <property type="project" value="UniProtKB-UniRule"/>
</dbReference>
<feature type="transmembrane region" description="Helical" evidence="13">
    <location>
        <begin position="57"/>
        <end position="78"/>
    </location>
</feature>
<evidence type="ECO:0000256" key="7">
    <source>
        <dbReference type="ARBA" id="ARBA00022692"/>
    </source>
</evidence>
<accession>A0A2N7PLC5</accession>
<evidence type="ECO:0000256" key="10">
    <source>
        <dbReference type="ARBA" id="ARBA00022989"/>
    </source>
</evidence>
<evidence type="ECO:0000256" key="1">
    <source>
        <dbReference type="ARBA" id="ARBA00004429"/>
    </source>
</evidence>
<dbReference type="InterPro" id="IPR002585">
    <property type="entry name" value="Cyt-d_ubiquinol_oxidase_su_1"/>
</dbReference>
<gene>
    <name evidence="14" type="ORF">C0197_00505</name>
</gene>
<comment type="caution">
    <text evidence="14">The sequence shown here is derived from an EMBL/GenBank/DDBJ whole genome shotgun (WGS) entry which is preliminary data.</text>
</comment>
<keyword evidence="12 13" id="KW-0472">Membrane</keyword>
<feature type="transmembrane region" description="Helical" evidence="13">
    <location>
        <begin position="217"/>
        <end position="233"/>
    </location>
</feature>
<feature type="transmembrane region" description="Helical" evidence="13">
    <location>
        <begin position="188"/>
        <end position="205"/>
    </location>
</feature>
<sequence>MDVLLASRLQFAAAAMFHFLFVPLTLGLSFLTAIFQTLWLKTGDEDYKRAARFWGKLFLINFGLGVVTGITLEFQFGTNWRFYSQYVGDVFGSLLAIEATLAFFLESTFIVVWWFGWERVNPKANTLAIWLTAIASNISALWILLANGWMQHPVGYVIRNGRAELESFTAVLTNSFAWWEFLHTVPSAYVLSGFFVLGVSAWHILRKNELSLFKKSFRVAAIWTMIFSLYLIVEGHIHGAEVAEKQPTKLAAMEAHWVTEKGAGWTLFAIPDEENERNLVEFIKVPKVLSLLAFHDPEAEVKGLKEWPKEERPPVALTFWSFRIMVGLGMLFGLLSILAYLKRNQPENSPRLLRVLIWNIPLPYIAAQAGWMVAEVGRQPWIVYGLMKTKEAVSPLSSIQVGLSLPAFIIVYGILGIICFWLIAYHARKGPEPSLTITEKPIRESI</sequence>
<comment type="similarity">
    <text evidence="2 13">Belongs to the cytochrome ubiquinol oxidase subunit 1 family.</text>
</comment>
<dbReference type="PIRSF" id="PIRSF006446">
    <property type="entry name" value="Cyt_quinol_oxidase_1"/>
    <property type="match status" value="1"/>
</dbReference>
<evidence type="ECO:0000256" key="9">
    <source>
        <dbReference type="ARBA" id="ARBA00022982"/>
    </source>
</evidence>
<proteinExistence type="inferred from homology"/>
<dbReference type="Proteomes" id="UP000235731">
    <property type="component" value="Unassembled WGS sequence"/>
</dbReference>
<evidence type="ECO:0000256" key="2">
    <source>
        <dbReference type="ARBA" id="ARBA00009819"/>
    </source>
</evidence>
<keyword evidence="10 13" id="KW-1133">Transmembrane helix</keyword>
<dbReference type="GO" id="GO:0020037">
    <property type="term" value="F:heme binding"/>
    <property type="evidence" value="ECO:0007669"/>
    <property type="project" value="TreeGrafter"/>
</dbReference>
<dbReference type="GO" id="GO:0070069">
    <property type="term" value="C:cytochrome complex"/>
    <property type="evidence" value="ECO:0007669"/>
    <property type="project" value="UniProtKB-UniRule"/>
</dbReference>
<feature type="transmembrane region" description="Helical" evidence="13">
    <location>
        <begin position="12"/>
        <end position="36"/>
    </location>
</feature>
<evidence type="ECO:0000256" key="8">
    <source>
        <dbReference type="ARBA" id="ARBA00022723"/>
    </source>
</evidence>
<evidence type="ECO:0000256" key="4">
    <source>
        <dbReference type="ARBA" id="ARBA00022475"/>
    </source>
</evidence>
<dbReference type="AlphaFoldDB" id="A0A2N7PLC5"/>
<organism evidence="14 15">
    <name type="scientific">Caldimicrobium thiodismutans</name>
    <dbReference type="NCBI Taxonomy" id="1653476"/>
    <lineage>
        <taxon>Bacteria</taxon>
        <taxon>Pseudomonadati</taxon>
        <taxon>Thermodesulfobacteriota</taxon>
        <taxon>Thermodesulfobacteria</taxon>
        <taxon>Thermodesulfobacteriales</taxon>
        <taxon>Thermodesulfobacteriaceae</taxon>
        <taxon>Caldimicrobium</taxon>
    </lineage>
</organism>
<feature type="transmembrane region" description="Helical" evidence="13">
    <location>
        <begin position="320"/>
        <end position="341"/>
    </location>
</feature>
<dbReference type="GO" id="GO:0019646">
    <property type="term" value="P:aerobic electron transport chain"/>
    <property type="evidence" value="ECO:0007669"/>
    <property type="project" value="InterPro"/>
</dbReference>
<reference evidence="14 15" key="1">
    <citation type="submission" date="2018-01" db="EMBL/GenBank/DDBJ databases">
        <title>Metagenomic assembled genomes from two thermal pools in the Uzon Caldera, Kamchatka, Russia.</title>
        <authorList>
            <person name="Wilkins L."/>
            <person name="Ettinger C."/>
        </authorList>
    </citation>
    <scope>NUCLEOTIDE SEQUENCE [LARGE SCALE GENOMIC DNA]</scope>
    <source>
        <strain evidence="14">ZAV-15</strain>
    </source>
</reference>
<evidence type="ECO:0000256" key="3">
    <source>
        <dbReference type="ARBA" id="ARBA00022448"/>
    </source>
</evidence>
<keyword evidence="6 13" id="KW-0349">Heme</keyword>
<keyword evidence="9 13" id="KW-0249">Electron transport</keyword>
<keyword evidence="11 13" id="KW-0408">Iron</keyword>
<feature type="transmembrane region" description="Helical" evidence="13">
    <location>
        <begin position="353"/>
        <end position="374"/>
    </location>
</feature>
<feature type="transmembrane region" description="Helical" evidence="13">
    <location>
        <begin position="90"/>
        <end position="115"/>
    </location>
</feature>
<evidence type="ECO:0000313" key="15">
    <source>
        <dbReference type="Proteomes" id="UP000235731"/>
    </source>
</evidence>
<evidence type="ECO:0000313" key="14">
    <source>
        <dbReference type="EMBL" id="PMP64420.1"/>
    </source>
</evidence>
<evidence type="ECO:0000256" key="11">
    <source>
        <dbReference type="ARBA" id="ARBA00023004"/>
    </source>
</evidence>
<dbReference type="GO" id="GO:0009055">
    <property type="term" value="F:electron transfer activity"/>
    <property type="evidence" value="ECO:0007669"/>
    <property type="project" value="UniProtKB-UniRule"/>
</dbReference>
<evidence type="ECO:0000256" key="6">
    <source>
        <dbReference type="ARBA" id="ARBA00022617"/>
    </source>
</evidence>
<name>A0A2N7PLC5_9BACT</name>
<dbReference type="GO" id="GO:0005886">
    <property type="term" value="C:plasma membrane"/>
    <property type="evidence" value="ECO:0007669"/>
    <property type="project" value="UniProtKB-SubCell"/>
</dbReference>
<evidence type="ECO:0000256" key="13">
    <source>
        <dbReference type="PIRNR" id="PIRNR006446"/>
    </source>
</evidence>
<keyword evidence="3 13" id="KW-0813">Transport</keyword>
<keyword evidence="7 13" id="KW-0812">Transmembrane</keyword>
<feature type="transmembrane region" description="Helical" evidence="13">
    <location>
        <begin position="127"/>
        <end position="145"/>
    </location>
</feature>
<evidence type="ECO:0000256" key="12">
    <source>
        <dbReference type="ARBA" id="ARBA00023136"/>
    </source>
</evidence>
<dbReference type="Pfam" id="PF01654">
    <property type="entry name" value="Cyt_bd_oxida_I"/>
    <property type="match status" value="1"/>
</dbReference>
<dbReference type="PANTHER" id="PTHR30365">
    <property type="entry name" value="CYTOCHROME D UBIQUINOL OXIDASE"/>
    <property type="match status" value="1"/>
</dbReference>
<protein>
    <submittedName>
        <fullName evidence="14">Cytochrome ubiquinol oxidase subunit I</fullName>
    </submittedName>
</protein>
<keyword evidence="8 13" id="KW-0479">Metal-binding</keyword>
<feature type="transmembrane region" description="Helical" evidence="13">
    <location>
        <begin position="403"/>
        <end position="425"/>
    </location>
</feature>
<dbReference type="PANTHER" id="PTHR30365:SF0">
    <property type="entry name" value="CYTOCHROME BD-I UBIQUINOL OXIDASE SUBUNIT 1"/>
    <property type="match status" value="1"/>
</dbReference>
<dbReference type="GO" id="GO:0016682">
    <property type="term" value="F:oxidoreductase activity, acting on diphenols and related substances as donors, oxygen as acceptor"/>
    <property type="evidence" value="ECO:0007669"/>
    <property type="project" value="TreeGrafter"/>
</dbReference>
<comment type="subcellular location">
    <subcellularLocation>
        <location evidence="1">Cell inner membrane</location>
        <topology evidence="1">Multi-pass membrane protein</topology>
    </subcellularLocation>
</comment>
<dbReference type="EMBL" id="PNIE01000008">
    <property type="protein sequence ID" value="PMP64420.1"/>
    <property type="molecule type" value="Genomic_DNA"/>
</dbReference>
<keyword evidence="4 13" id="KW-1003">Cell membrane</keyword>